<keyword evidence="2" id="KW-1185">Reference proteome</keyword>
<name>W6K2D3_9MICO</name>
<evidence type="ECO:0000313" key="1">
    <source>
        <dbReference type="EMBL" id="CCH75286.1"/>
    </source>
</evidence>
<comment type="caution">
    <text evidence="1">The sequence shown here is derived from an EMBL/GenBank/DDBJ whole genome shotgun (WGS) entry which is preliminary data.</text>
</comment>
<protein>
    <recommendedName>
        <fullName evidence="3">SnoaL-like domain-containing protein</fullName>
    </recommendedName>
</protein>
<gene>
    <name evidence="1" type="ORF">BN11_610009</name>
</gene>
<accession>W6K2D3</accession>
<dbReference type="STRING" id="1193182.BN11_610009"/>
<evidence type="ECO:0008006" key="3">
    <source>
        <dbReference type="Google" id="ProtNLM"/>
    </source>
</evidence>
<sequence>MLYTAYKAPIVGSFHDRFARTSDGWRFAARRGSLTFAAETGAPA</sequence>
<dbReference type="AlphaFoldDB" id="W6K2D3"/>
<dbReference type="SUPFAM" id="SSF54427">
    <property type="entry name" value="NTF2-like"/>
    <property type="match status" value="1"/>
</dbReference>
<evidence type="ECO:0000313" key="2">
    <source>
        <dbReference type="Proteomes" id="UP000035763"/>
    </source>
</evidence>
<reference evidence="1 2" key="1">
    <citation type="journal article" date="2013" name="ISME J.">
        <title>A metabolic model for members of the genus Tetrasphaera involved in enhanced biological phosphorus removal.</title>
        <authorList>
            <person name="Kristiansen R."/>
            <person name="Nguyen H.T.T."/>
            <person name="Saunders A.M."/>
            <person name="Nielsen J.L."/>
            <person name="Wimmer R."/>
            <person name="Le V.Q."/>
            <person name="McIlroy S.J."/>
            <person name="Petrovski S."/>
            <person name="Seviour R.J."/>
            <person name="Calteau A."/>
            <person name="Nielsen K.L."/>
            <person name="Nielsen P.H."/>
        </authorList>
    </citation>
    <scope>NUCLEOTIDE SEQUENCE [LARGE SCALE GENOMIC DNA]</scope>
    <source>
        <strain evidence="1 2">Ben110</strain>
    </source>
</reference>
<dbReference type="EMBL" id="CAJA01000487">
    <property type="protein sequence ID" value="CCH75286.1"/>
    <property type="molecule type" value="Genomic_DNA"/>
</dbReference>
<dbReference type="Gene3D" id="3.10.450.50">
    <property type="match status" value="1"/>
</dbReference>
<organism evidence="1 2">
    <name type="scientific">Nostocoides australiense Ben110</name>
    <dbReference type="NCBI Taxonomy" id="1193182"/>
    <lineage>
        <taxon>Bacteria</taxon>
        <taxon>Bacillati</taxon>
        <taxon>Actinomycetota</taxon>
        <taxon>Actinomycetes</taxon>
        <taxon>Micrococcales</taxon>
        <taxon>Intrasporangiaceae</taxon>
        <taxon>Nostocoides</taxon>
    </lineage>
</organism>
<proteinExistence type="predicted"/>
<dbReference type="Proteomes" id="UP000035763">
    <property type="component" value="Unassembled WGS sequence"/>
</dbReference>
<dbReference type="InterPro" id="IPR032710">
    <property type="entry name" value="NTF2-like_dom_sf"/>
</dbReference>